<dbReference type="Proteomes" id="UP001066276">
    <property type="component" value="Chromosome 3_1"/>
</dbReference>
<feature type="region of interest" description="Disordered" evidence="1">
    <location>
        <begin position="107"/>
        <end position="135"/>
    </location>
</feature>
<proteinExistence type="predicted"/>
<evidence type="ECO:0000313" key="2">
    <source>
        <dbReference type="EMBL" id="KAJ1187843.1"/>
    </source>
</evidence>
<comment type="caution">
    <text evidence="2">The sequence shown here is derived from an EMBL/GenBank/DDBJ whole genome shotgun (WGS) entry which is preliminary data.</text>
</comment>
<name>A0AAV7UG76_PLEWA</name>
<protein>
    <submittedName>
        <fullName evidence="2">Uncharacterized protein</fullName>
    </submittedName>
</protein>
<organism evidence="2 3">
    <name type="scientific">Pleurodeles waltl</name>
    <name type="common">Iberian ribbed newt</name>
    <dbReference type="NCBI Taxonomy" id="8319"/>
    <lineage>
        <taxon>Eukaryota</taxon>
        <taxon>Metazoa</taxon>
        <taxon>Chordata</taxon>
        <taxon>Craniata</taxon>
        <taxon>Vertebrata</taxon>
        <taxon>Euteleostomi</taxon>
        <taxon>Amphibia</taxon>
        <taxon>Batrachia</taxon>
        <taxon>Caudata</taxon>
        <taxon>Salamandroidea</taxon>
        <taxon>Salamandridae</taxon>
        <taxon>Pleurodelinae</taxon>
        <taxon>Pleurodeles</taxon>
    </lineage>
</organism>
<evidence type="ECO:0000313" key="3">
    <source>
        <dbReference type="Proteomes" id="UP001066276"/>
    </source>
</evidence>
<keyword evidence="3" id="KW-1185">Reference proteome</keyword>
<reference evidence="2" key="1">
    <citation type="journal article" date="2022" name="bioRxiv">
        <title>Sequencing and chromosome-scale assembly of the giantPleurodeles waltlgenome.</title>
        <authorList>
            <person name="Brown T."/>
            <person name="Elewa A."/>
            <person name="Iarovenko S."/>
            <person name="Subramanian E."/>
            <person name="Araus A.J."/>
            <person name="Petzold A."/>
            <person name="Susuki M."/>
            <person name="Suzuki K.-i.T."/>
            <person name="Hayashi T."/>
            <person name="Toyoda A."/>
            <person name="Oliveira C."/>
            <person name="Osipova E."/>
            <person name="Leigh N.D."/>
            <person name="Simon A."/>
            <person name="Yun M.H."/>
        </authorList>
    </citation>
    <scope>NUCLEOTIDE SEQUENCE</scope>
    <source>
        <strain evidence="2">20211129_DDA</strain>
        <tissue evidence="2">Liver</tissue>
    </source>
</reference>
<dbReference type="AlphaFoldDB" id="A0AAV7UG76"/>
<sequence>MASLIKCFQRVLRNSPVSVKGSAEDIQCSIGFIKVAEIRRADATCGCRHDTSSWASVEPGRPDLTVLVEKGLAPKRAEKYNYCWKTFQRALSDMSAECEFCDIPASQEPNGGRRQEGPQGALAAQRSDVLDSRPGMRREQLLSTIQLAMQGGGRQMQ</sequence>
<gene>
    <name evidence="2" type="ORF">NDU88_004611</name>
</gene>
<dbReference type="EMBL" id="JANPWB010000005">
    <property type="protein sequence ID" value="KAJ1187843.1"/>
    <property type="molecule type" value="Genomic_DNA"/>
</dbReference>
<evidence type="ECO:0000256" key="1">
    <source>
        <dbReference type="SAM" id="MobiDB-lite"/>
    </source>
</evidence>
<accession>A0AAV7UG76</accession>